<protein>
    <submittedName>
        <fullName evidence="1">Uncharacterized protein</fullName>
    </submittedName>
</protein>
<evidence type="ECO:0000313" key="1">
    <source>
        <dbReference type="EMBL" id="KAB0665631.1"/>
    </source>
</evidence>
<organism evidence="1 2">
    <name type="scientific">Oryzomonas japonica</name>
    <dbReference type="NCBI Taxonomy" id="2603858"/>
    <lineage>
        <taxon>Bacteria</taxon>
        <taxon>Pseudomonadati</taxon>
        <taxon>Thermodesulfobacteriota</taxon>
        <taxon>Desulfuromonadia</taxon>
        <taxon>Geobacterales</taxon>
        <taxon>Geobacteraceae</taxon>
        <taxon>Oryzomonas</taxon>
    </lineage>
</organism>
<gene>
    <name evidence="1" type="ORF">F6V25_07875</name>
</gene>
<dbReference type="Proteomes" id="UP000420562">
    <property type="component" value="Unassembled WGS sequence"/>
</dbReference>
<accession>A0A7J4ZR46</accession>
<reference evidence="1 2" key="1">
    <citation type="submission" date="2019-09" db="EMBL/GenBank/DDBJ databases">
        <title>Geobacter sp. Red96, a novel strain isolated from paddy soil.</title>
        <authorList>
            <person name="Xu Z."/>
            <person name="Masuda Y."/>
            <person name="Itoh H."/>
            <person name="Senoo K."/>
        </authorList>
    </citation>
    <scope>NUCLEOTIDE SEQUENCE [LARGE SCALE GENOMIC DNA]</scope>
    <source>
        <strain evidence="1 2">Red96</strain>
    </source>
</reference>
<proteinExistence type="predicted"/>
<name>A0A7J4ZR46_9BACT</name>
<dbReference type="RefSeq" id="WP_151128072.1">
    <property type="nucleotide sequence ID" value="NZ_VZQZ01000004.1"/>
</dbReference>
<dbReference type="EMBL" id="VZQZ01000004">
    <property type="protein sequence ID" value="KAB0665631.1"/>
    <property type="molecule type" value="Genomic_DNA"/>
</dbReference>
<keyword evidence="2" id="KW-1185">Reference proteome</keyword>
<sequence length="87" mass="9796">MNTPAENEIPKIKHFRITVDGKTYGPFPLSKERRFKSLRHAAGVKFEYVWLDGMPKAQGPRPKAQGPRRGCFTFSFRRFGLAAGATA</sequence>
<evidence type="ECO:0000313" key="2">
    <source>
        <dbReference type="Proteomes" id="UP000420562"/>
    </source>
</evidence>
<dbReference type="AlphaFoldDB" id="A0A7J4ZR46"/>
<comment type="caution">
    <text evidence="1">The sequence shown here is derived from an EMBL/GenBank/DDBJ whole genome shotgun (WGS) entry which is preliminary data.</text>
</comment>